<protein>
    <submittedName>
        <fullName evidence="2">Uncharacterized protein</fullName>
    </submittedName>
</protein>
<accession>A0A5B7EIR3</accession>
<evidence type="ECO:0000313" key="3">
    <source>
        <dbReference type="Proteomes" id="UP000324222"/>
    </source>
</evidence>
<dbReference type="AlphaFoldDB" id="A0A5B7EIR3"/>
<sequence>MKPNKEAHKRTSLVNVKLKTNSTQECMVNGEEPTWQNPRNKADRSQSCEISKPACQKIGAKAEQYSPMDGEDKCFVSPKKKKKKVH</sequence>
<keyword evidence="3" id="KW-1185">Reference proteome</keyword>
<feature type="region of interest" description="Disordered" evidence="1">
    <location>
        <begin position="27"/>
        <end position="48"/>
    </location>
</feature>
<dbReference type="EMBL" id="VSRR010003044">
    <property type="protein sequence ID" value="MPC34390.1"/>
    <property type="molecule type" value="Genomic_DNA"/>
</dbReference>
<organism evidence="2 3">
    <name type="scientific">Portunus trituberculatus</name>
    <name type="common">Swimming crab</name>
    <name type="synonym">Neptunus trituberculatus</name>
    <dbReference type="NCBI Taxonomy" id="210409"/>
    <lineage>
        <taxon>Eukaryota</taxon>
        <taxon>Metazoa</taxon>
        <taxon>Ecdysozoa</taxon>
        <taxon>Arthropoda</taxon>
        <taxon>Crustacea</taxon>
        <taxon>Multicrustacea</taxon>
        <taxon>Malacostraca</taxon>
        <taxon>Eumalacostraca</taxon>
        <taxon>Eucarida</taxon>
        <taxon>Decapoda</taxon>
        <taxon>Pleocyemata</taxon>
        <taxon>Brachyura</taxon>
        <taxon>Eubrachyura</taxon>
        <taxon>Portunoidea</taxon>
        <taxon>Portunidae</taxon>
        <taxon>Portuninae</taxon>
        <taxon>Portunus</taxon>
    </lineage>
</organism>
<comment type="caution">
    <text evidence="2">The sequence shown here is derived from an EMBL/GenBank/DDBJ whole genome shotgun (WGS) entry which is preliminary data.</text>
</comment>
<dbReference type="Proteomes" id="UP000324222">
    <property type="component" value="Unassembled WGS sequence"/>
</dbReference>
<reference evidence="2 3" key="1">
    <citation type="submission" date="2019-05" db="EMBL/GenBank/DDBJ databases">
        <title>Another draft genome of Portunus trituberculatus and its Hox gene families provides insights of decapod evolution.</title>
        <authorList>
            <person name="Jeong J.-H."/>
            <person name="Song I."/>
            <person name="Kim S."/>
            <person name="Choi T."/>
            <person name="Kim D."/>
            <person name="Ryu S."/>
            <person name="Kim W."/>
        </authorList>
    </citation>
    <scope>NUCLEOTIDE SEQUENCE [LARGE SCALE GENOMIC DNA]</scope>
    <source>
        <tissue evidence="2">Muscle</tissue>
    </source>
</reference>
<feature type="region of interest" description="Disordered" evidence="1">
    <location>
        <begin position="64"/>
        <end position="86"/>
    </location>
</feature>
<name>A0A5B7EIR3_PORTR</name>
<gene>
    <name evidence="2" type="ORF">E2C01_027777</name>
</gene>
<proteinExistence type="predicted"/>
<evidence type="ECO:0000256" key="1">
    <source>
        <dbReference type="SAM" id="MobiDB-lite"/>
    </source>
</evidence>
<evidence type="ECO:0000313" key="2">
    <source>
        <dbReference type="EMBL" id="MPC34390.1"/>
    </source>
</evidence>